<reference evidence="1" key="1">
    <citation type="submission" date="2022-07" db="EMBL/GenBank/DDBJ databases">
        <title>Phylogenomic reconstructions and comparative analyses of Kickxellomycotina fungi.</title>
        <authorList>
            <person name="Reynolds N.K."/>
            <person name="Stajich J.E."/>
            <person name="Barry K."/>
            <person name="Grigoriev I.V."/>
            <person name="Crous P."/>
            <person name="Smith M.E."/>
        </authorList>
    </citation>
    <scope>NUCLEOTIDE SEQUENCE</scope>
    <source>
        <strain evidence="1">CBS 190363</strain>
    </source>
</reference>
<keyword evidence="2" id="KW-1185">Reference proteome</keyword>
<comment type="caution">
    <text evidence="1">The sequence shown here is derived from an EMBL/GenBank/DDBJ whole genome shotgun (WGS) entry which is preliminary data.</text>
</comment>
<evidence type="ECO:0000313" key="2">
    <source>
        <dbReference type="Proteomes" id="UP001139981"/>
    </source>
</evidence>
<protein>
    <submittedName>
        <fullName evidence="1">Uncharacterized protein</fullName>
    </submittedName>
</protein>
<sequence length="419" mass="45908">MPRICDPGVRQYSGYIDVAADKHLFYWFFESRNRQQARAKTPLVLWLNGGPGCSSWSGLLGGIGPCRVSDNKRSTVSNPYSWNTNAHVLFLDQPTNVGFSYGASVNTTFEASVDVTVFLRKFYRQFPQYSLSDLHIMGESYAAHYVPGIAAQIVKDNRQASSGRLPLASIAIGNGLFNMESQYMYLPQMACNSTYPAIVNSTVCDKMVVAATKFKKSIARSKLAPSNREAAVNATLAGYDILVPYQDAGGNPYDVRNKCDGNSELCNPYLDTIASYADQPRVRATLGVRIQTGFALCNRDVQDAFIDSGDELVDSSMWLPEILAAGVRVLNYAGDADLICNWMGNKELMLDIKWPGARGFSAVKDQAWSLGDVQAGEARSYAGLAFLRVFGAGHMVGLSKPKEALQMLTQWIGGRGIFV</sequence>
<gene>
    <name evidence="1" type="ORF">IWW38_003098</name>
</gene>
<dbReference type="Proteomes" id="UP001139981">
    <property type="component" value="Unassembled WGS sequence"/>
</dbReference>
<name>A0ACC1M1Q1_9FUNG</name>
<organism evidence="1 2">
    <name type="scientific">Coemansia aciculifera</name>
    <dbReference type="NCBI Taxonomy" id="417176"/>
    <lineage>
        <taxon>Eukaryota</taxon>
        <taxon>Fungi</taxon>
        <taxon>Fungi incertae sedis</taxon>
        <taxon>Zoopagomycota</taxon>
        <taxon>Kickxellomycotina</taxon>
        <taxon>Kickxellomycetes</taxon>
        <taxon>Kickxellales</taxon>
        <taxon>Kickxellaceae</taxon>
        <taxon>Coemansia</taxon>
    </lineage>
</organism>
<dbReference type="EMBL" id="JANBVB010000665">
    <property type="protein sequence ID" value="KAJ2892755.1"/>
    <property type="molecule type" value="Genomic_DNA"/>
</dbReference>
<proteinExistence type="predicted"/>
<accession>A0ACC1M1Q1</accession>
<evidence type="ECO:0000313" key="1">
    <source>
        <dbReference type="EMBL" id="KAJ2892755.1"/>
    </source>
</evidence>